<organism evidence="2 3">
    <name type="scientific">Datura stramonium</name>
    <name type="common">Jimsonweed</name>
    <name type="synonym">Common thornapple</name>
    <dbReference type="NCBI Taxonomy" id="4076"/>
    <lineage>
        <taxon>Eukaryota</taxon>
        <taxon>Viridiplantae</taxon>
        <taxon>Streptophyta</taxon>
        <taxon>Embryophyta</taxon>
        <taxon>Tracheophyta</taxon>
        <taxon>Spermatophyta</taxon>
        <taxon>Magnoliopsida</taxon>
        <taxon>eudicotyledons</taxon>
        <taxon>Gunneridae</taxon>
        <taxon>Pentapetalae</taxon>
        <taxon>asterids</taxon>
        <taxon>lamiids</taxon>
        <taxon>Solanales</taxon>
        <taxon>Solanaceae</taxon>
        <taxon>Solanoideae</taxon>
        <taxon>Datureae</taxon>
        <taxon>Datura</taxon>
    </lineage>
</organism>
<evidence type="ECO:0000313" key="2">
    <source>
        <dbReference type="EMBL" id="MCD9559258.1"/>
    </source>
</evidence>
<name>A0ABS8UK24_DATST</name>
<dbReference type="Proteomes" id="UP000823775">
    <property type="component" value="Unassembled WGS sequence"/>
</dbReference>
<gene>
    <name evidence="2" type="ORF">HAX54_017119</name>
</gene>
<feature type="compositionally biased region" description="Basic and acidic residues" evidence="1">
    <location>
        <begin position="107"/>
        <end position="134"/>
    </location>
</feature>
<feature type="compositionally biased region" description="Basic and acidic residues" evidence="1">
    <location>
        <begin position="88"/>
        <end position="100"/>
    </location>
</feature>
<feature type="region of interest" description="Disordered" evidence="1">
    <location>
        <begin position="25"/>
        <end position="134"/>
    </location>
</feature>
<feature type="region of interest" description="Disordered" evidence="1">
    <location>
        <begin position="1"/>
        <end position="20"/>
    </location>
</feature>
<evidence type="ECO:0000313" key="3">
    <source>
        <dbReference type="Proteomes" id="UP000823775"/>
    </source>
</evidence>
<accession>A0ABS8UK24</accession>
<protein>
    <submittedName>
        <fullName evidence="2">Uncharacterized protein</fullName>
    </submittedName>
</protein>
<reference evidence="2 3" key="1">
    <citation type="journal article" date="2021" name="BMC Genomics">
        <title>Datura genome reveals duplications of psychoactive alkaloid biosynthetic genes and high mutation rate following tissue culture.</title>
        <authorList>
            <person name="Rajewski A."/>
            <person name="Carter-House D."/>
            <person name="Stajich J."/>
            <person name="Litt A."/>
        </authorList>
    </citation>
    <scope>NUCLEOTIDE SEQUENCE [LARGE SCALE GENOMIC DNA]</scope>
    <source>
        <strain evidence="2">AR-01</strain>
    </source>
</reference>
<sequence>MTAEMARGHPLKAANKGKLRIEKIRNNIEKGKPPMEIPHKDEWPDLKSSTGSKRGKSGRKQLKHQTILAKPPMDQEWKVKRTLPAEPAVKELIIENKLETQDMDEGVETKELQTDRQPDRRKDAAKGLTKYGDK</sequence>
<evidence type="ECO:0000256" key="1">
    <source>
        <dbReference type="SAM" id="MobiDB-lite"/>
    </source>
</evidence>
<dbReference type="EMBL" id="JACEIK010002119">
    <property type="protein sequence ID" value="MCD9559258.1"/>
    <property type="molecule type" value="Genomic_DNA"/>
</dbReference>
<feature type="compositionally biased region" description="Basic residues" evidence="1">
    <location>
        <begin position="53"/>
        <end position="63"/>
    </location>
</feature>
<feature type="compositionally biased region" description="Basic and acidic residues" evidence="1">
    <location>
        <begin position="25"/>
        <end position="45"/>
    </location>
</feature>
<comment type="caution">
    <text evidence="2">The sequence shown here is derived from an EMBL/GenBank/DDBJ whole genome shotgun (WGS) entry which is preliminary data.</text>
</comment>
<keyword evidence="3" id="KW-1185">Reference proteome</keyword>
<proteinExistence type="predicted"/>